<gene>
    <name evidence="2" type="ORF">AYI70_g3688</name>
</gene>
<keyword evidence="3" id="KW-1185">Reference proteome</keyword>
<feature type="region of interest" description="Disordered" evidence="1">
    <location>
        <begin position="1"/>
        <end position="33"/>
    </location>
</feature>
<evidence type="ECO:0000313" key="3">
    <source>
        <dbReference type="Proteomes" id="UP000187283"/>
    </source>
</evidence>
<sequence length="1795" mass="205909">MNRELNDSGTIQAENHTPISSLQSQHEKNSGDLDLTNNSYYRLRCDPKNIISDSSNLNKSCLKNTWTSIVASISQVYHGAQIYRPKNNIDRIEEAKKKHYGIESYDPGMQIRLSTENISKNSILSKTEKFLGINSKREDNVYRAQNNIEPLEKVVSYNSEQLPSINLVKSSLKIMQDCIYIACRENLLVGLDALLNTVIQMIGITRASKEDDWKSQLSLQSLLRVCRDNLDYLSSEKWSIVLDTISLFYFRQYNIIFNSKSGNMKYLNKNYDGWVETDKKTKQNASAQSFSNFSQEKYLRNSINNIYKDKLRQNYLDEISKNQEDYRIENRISSQNQEFGFNFIDRGMYSIDSSRIITTETGENRDEQFIHNNIEAKSIYRPQTNDSDIFVYQDQQYESMKYPQRKETKSVSANEDIFNAQESIENIEEFLSSGANYQWPILHNYIYGICNNINAEASRYESLKITKQEMNKAVISLYNHSMIFEYAEIENIFYSHPIYNIDKKPQDIYSIPNNGLDSSDFEPNNSEILNINLATEYSYNILTTNNFTTRNQNQFVNEIIPRQMICTRLLFSFILNIINSENSSLFEMQKYWNLVSPALVKLSGFKNNDVKNSKSSIGTSIDKRFSFENGSNSSKLNYSLDINSKIESVKIFAIETLGSFMMCIMKKISTIKQKFNPDIECLILPFKNISEISNNLHVQYTILHILLESIVQFNSIIDLPWSLIFEIISQILKKLISLAINYPYYYPIGGGEDILFMVSNYNYNNNSGIGNGNGSVYNSFYKNFTSVPGVNIESAGENETLNNKELNSQYHLACNQKKSDNLAYCRSSVARLASRNIFLSLEIMYFASEISSVLDSSLDSYTKCASILTTALTYSFPSPGLLNSFTALKKKGFESSKVYTNTHSSESGSVNSDIENTDGKKYLNQKNIFEAELASKFHNSKPELFSLNTIDESFENDWKKKAELAIINASSPSCSENTSFGASQIMLSIWQSICEQANKNEIKYKSSVCSGSEDTGSNNETDAVKSNDYIIDGARFPLMMVTKEIFRLMPLLPDLLILNDSLYDSIFYPERVDISYEYKSSLLQCKYKSEHDYEKEKENFPMWTAFDFIRKKLFDILIESLIKIIYGDGKKNKTAKEISEFYLGANVGLEKVLMRLISLPQSFINLEKIFDPWIALFLKWNMIFESNYDILIQDENCKKCFSSILSLNSIFIGSTHDQIYMCGIESYGILLESLCTFDSHLEDKSLKCNKKPNANKNLEKRNYTLKELLEQFTNSIESIILSKCFWGTNSLELLNNFNLGIDSSLGLSIRSNKYSEKKSAVASNQQGHIIKDTRDGVKNLFDFDMYYKESIKSLKHVYKRSTFLCESKSRSEFLMEIIRFVRLICIETEANLLERLYDSGYYELSFRWIRLIFIAQSFSKAVGFLTSSSGNRNSGQFSSESTTGYQDRNEISNKMLVQYKNVDNDSFCRSQVVNYPESPWVDSKRKDFAVRLENLCSFTLIDTMVYLYKYMGAKRNKSIISFCKNKINPEGENSNHLSEDHTSKWLEIGLFKVIKLVFESYSKALEVDEINRELSQQFFDSFGEIENYDYDNNKIDSSSLYNRGSVEEISVSISNGMNSGSNSNFMPRETRPNFFKHQTNSSDVEISQAGNENFQNNQQSQHSDSNPKYLEYQDILQSTGDKICNPSNKEYIYLPLPSLARLVIKSITSLIELLDLCQNEPNLKPNKIGSNSNIPTSNQENLVNTSIEYNNTPKYGILQNPMLLTLIADVIASTDHPEIKKLGASFIKSASLTHF</sequence>
<reference evidence="2 3" key="1">
    <citation type="submission" date="2017-01" db="EMBL/GenBank/DDBJ databases">
        <authorList>
            <person name="Mah S.A."/>
            <person name="Swanson W.J."/>
            <person name="Moy G.W."/>
            <person name="Vacquier V.D."/>
        </authorList>
    </citation>
    <scope>NUCLEOTIDE SEQUENCE [LARGE SCALE GENOMIC DNA]</scope>
    <source>
        <strain evidence="2 3">GSMNP</strain>
    </source>
</reference>
<dbReference type="EMBL" id="LSSN01001090">
    <property type="protein sequence ID" value="OMJ21076.1"/>
    <property type="molecule type" value="Genomic_DNA"/>
</dbReference>
<comment type="caution">
    <text evidence="2">The sequence shown here is derived from an EMBL/GenBank/DDBJ whole genome shotgun (WGS) entry which is preliminary data.</text>
</comment>
<name>A0A1R1Y2V2_9FUNG</name>
<dbReference type="Proteomes" id="UP000187283">
    <property type="component" value="Unassembled WGS sequence"/>
</dbReference>
<evidence type="ECO:0000313" key="2">
    <source>
        <dbReference type="EMBL" id="OMJ21076.1"/>
    </source>
</evidence>
<accession>A0A1R1Y2V2</accession>
<feature type="compositionally biased region" description="Polar residues" evidence="1">
    <location>
        <begin position="7"/>
        <end position="24"/>
    </location>
</feature>
<organism evidence="2 3">
    <name type="scientific">Smittium culicis</name>
    <dbReference type="NCBI Taxonomy" id="133412"/>
    <lineage>
        <taxon>Eukaryota</taxon>
        <taxon>Fungi</taxon>
        <taxon>Fungi incertae sedis</taxon>
        <taxon>Zoopagomycota</taxon>
        <taxon>Kickxellomycotina</taxon>
        <taxon>Harpellomycetes</taxon>
        <taxon>Harpellales</taxon>
        <taxon>Legeriomycetaceae</taxon>
        <taxon>Smittium</taxon>
    </lineage>
</organism>
<evidence type="ECO:0000256" key="1">
    <source>
        <dbReference type="SAM" id="MobiDB-lite"/>
    </source>
</evidence>
<protein>
    <submittedName>
        <fullName evidence="2">Uncharacterized protein</fullName>
    </submittedName>
</protein>
<proteinExistence type="predicted"/>
<dbReference type="OrthoDB" id="5657575at2759"/>